<evidence type="ECO:0000256" key="1">
    <source>
        <dbReference type="SAM" id="Phobius"/>
    </source>
</evidence>
<dbReference type="EMBL" id="GL983556">
    <property type="protein sequence ID" value="EGR32893.1"/>
    <property type="molecule type" value="Genomic_DNA"/>
</dbReference>
<dbReference type="GeneID" id="14909063"/>
<feature type="transmembrane region" description="Helical" evidence="1">
    <location>
        <begin position="262"/>
        <end position="284"/>
    </location>
</feature>
<evidence type="ECO:0000313" key="3">
    <source>
        <dbReference type="Proteomes" id="UP000008983"/>
    </source>
</evidence>
<dbReference type="OrthoDB" id="312646at2759"/>
<organism evidence="2 3">
    <name type="scientific">Ichthyophthirius multifiliis</name>
    <name type="common">White spot disease agent</name>
    <name type="synonym">Ich</name>
    <dbReference type="NCBI Taxonomy" id="5932"/>
    <lineage>
        <taxon>Eukaryota</taxon>
        <taxon>Sar</taxon>
        <taxon>Alveolata</taxon>
        <taxon>Ciliophora</taxon>
        <taxon>Intramacronucleata</taxon>
        <taxon>Oligohymenophorea</taxon>
        <taxon>Hymenostomatida</taxon>
        <taxon>Ophryoglenina</taxon>
        <taxon>Ichthyophthirius</taxon>
    </lineage>
</organism>
<proteinExistence type="predicted"/>
<name>G0QPG6_ICHMU</name>
<feature type="transmembrane region" description="Helical" evidence="1">
    <location>
        <begin position="49"/>
        <end position="67"/>
    </location>
</feature>
<dbReference type="eggNOG" id="ENOG502SNK1">
    <property type="taxonomic scope" value="Eukaryota"/>
</dbReference>
<keyword evidence="3" id="KW-1185">Reference proteome</keyword>
<dbReference type="RefSeq" id="XP_004036879.1">
    <property type="nucleotide sequence ID" value="XM_004036831.1"/>
</dbReference>
<feature type="transmembrane region" description="Helical" evidence="1">
    <location>
        <begin position="386"/>
        <end position="406"/>
    </location>
</feature>
<keyword evidence="1" id="KW-0472">Membrane</keyword>
<dbReference type="OMA" id="NYDERHT"/>
<dbReference type="AlphaFoldDB" id="G0QPG6"/>
<keyword evidence="1" id="KW-0812">Transmembrane</keyword>
<evidence type="ECO:0008006" key="4">
    <source>
        <dbReference type="Google" id="ProtNLM"/>
    </source>
</evidence>
<dbReference type="Proteomes" id="UP000008983">
    <property type="component" value="Unassembled WGS sequence"/>
</dbReference>
<feature type="non-terminal residue" evidence="2">
    <location>
        <position position="1"/>
    </location>
</feature>
<dbReference type="InParanoid" id="G0QPG6"/>
<keyword evidence="1" id="KW-1133">Transmembrane helix</keyword>
<feature type="transmembrane region" description="Helical" evidence="1">
    <location>
        <begin position="296"/>
        <end position="320"/>
    </location>
</feature>
<reference evidence="2 3" key="1">
    <citation type="submission" date="2011-07" db="EMBL/GenBank/DDBJ databases">
        <authorList>
            <person name="Coyne R."/>
            <person name="Brami D."/>
            <person name="Johnson J."/>
            <person name="Hostetler J."/>
            <person name="Hannick L."/>
            <person name="Clark T."/>
            <person name="Cassidy-Hanley D."/>
            <person name="Inman J."/>
        </authorList>
    </citation>
    <scope>NUCLEOTIDE SEQUENCE [LARGE SCALE GENOMIC DNA]</scope>
    <source>
        <strain evidence="2 3">G5</strain>
    </source>
</reference>
<gene>
    <name evidence="2" type="ORF">IMG5_067760</name>
</gene>
<protein>
    <recommendedName>
        <fullName evidence="4">Transmembrane protein</fullName>
    </recommendedName>
</protein>
<accession>G0QPG6</accession>
<feature type="transmembrane region" description="Helical" evidence="1">
    <location>
        <begin position="537"/>
        <end position="557"/>
    </location>
</feature>
<sequence>TSINIMEDEYFGEDNQKKENDRNKFINPETINRLRDHQVTFNLGIFLEFFWYHILFYVFLGPLVNLIYLKRLNLMGNLGFFGNSFDFYFQTFFYINNMVNISLYFLTTNQNVYFLEILFTIFIIILRCYIIAAKYATLHEDKIQLYKNYYIERQYRILDFYLKNWAQQNYQTIYRETYNSIQRGEIDQALFYISFFVDPNNQIQTEIEQMNNELSKQHKYTSSKFQSNSYNQVQNGKMFYGYGIIGYIIQQYKKTQIYSKSIPYLCIILALVRSSIPIAFRYLYQKNINLCNYEVIQLAMLFFNTFLGYSISFVFLFNFIRDLKLKLFCQLQCQLMLQVKKEHKAEKKCLPTIDITNPYSLKSWSILRRILLDYGKSYFLRLQSYLSFYLFYILFNLILVFLWVTNLYQLNLIYPFICFYELTVTFSILLYMLFLGALINEKFEKFDIILGDHQIIFKDILRMEEIYSDNENQGKISNFVFKKSIFKIKQYVNDNNILFKEHLNSLLDGIESCKLELQQDSINQPLTFFGIKITLPLFQSIVAGLTTAFVALAQVYLQIHQQKNSPL</sequence>
<evidence type="ECO:0000313" key="2">
    <source>
        <dbReference type="EMBL" id="EGR32893.1"/>
    </source>
</evidence>
<feature type="transmembrane region" description="Helical" evidence="1">
    <location>
        <begin position="112"/>
        <end position="132"/>
    </location>
</feature>
<feature type="transmembrane region" description="Helical" evidence="1">
    <location>
        <begin position="412"/>
        <end position="439"/>
    </location>
</feature>